<evidence type="ECO:0000313" key="3">
    <source>
        <dbReference type="Proteomes" id="UP001152747"/>
    </source>
</evidence>
<name>A0A9P1ITC5_9PELO</name>
<keyword evidence="3" id="KW-1185">Reference proteome</keyword>
<accession>A0A9P1ITC5</accession>
<protein>
    <submittedName>
        <fullName evidence="2">Uncharacterized protein</fullName>
    </submittedName>
</protein>
<reference evidence="2" key="1">
    <citation type="submission" date="2022-11" db="EMBL/GenBank/DDBJ databases">
        <authorList>
            <person name="Kikuchi T."/>
        </authorList>
    </citation>
    <scope>NUCLEOTIDE SEQUENCE</scope>
    <source>
        <strain evidence="2">PS1010</strain>
    </source>
</reference>
<feature type="coiled-coil region" evidence="1">
    <location>
        <begin position="225"/>
        <end position="412"/>
    </location>
</feature>
<organism evidence="2 3">
    <name type="scientific">Caenorhabditis angaria</name>
    <dbReference type="NCBI Taxonomy" id="860376"/>
    <lineage>
        <taxon>Eukaryota</taxon>
        <taxon>Metazoa</taxon>
        <taxon>Ecdysozoa</taxon>
        <taxon>Nematoda</taxon>
        <taxon>Chromadorea</taxon>
        <taxon>Rhabditida</taxon>
        <taxon>Rhabditina</taxon>
        <taxon>Rhabditomorpha</taxon>
        <taxon>Rhabditoidea</taxon>
        <taxon>Rhabditidae</taxon>
        <taxon>Peloderinae</taxon>
        <taxon>Caenorhabditis</taxon>
    </lineage>
</organism>
<dbReference type="EMBL" id="CANHGI010000005">
    <property type="protein sequence ID" value="CAI5450391.1"/>
    <property type="molecule type" value="Genomic_DNA"/>
</dbReference>
<evidence type="ECO:0000256" key="1">
    <source>
        <dbReference type="SAM" id="Coils"/>
    </source>
</evidence>
<sequence length="606" mass="72820">MESYIQNLPKEYATELQEKIQDFKRSNGRNSALGDKIVYLIFDCLKKHPDTFWDLSKIFRYALNDGCRKLKLPMQNNIDKIVFDIRYSDSVRCLKDDDENWNKMKFIVNISNDSGFWEKQYVYKIISDLFQSISCNCKNKYDGNICDNTACVDNHVSQKQFDEFQLKSEYPIQCGILYLEEVRKLTKNILFLSISTYWLKRLRKLWRCFGEQTQEMIENVLKQYNLNLYEEIELLKKNHKEEIENEKLEYEKNIEELNRENATLKNEIEQWKKNEEQMKSKHSTKTAELQKVIQELNQKVEKIVELKNKKQDDQKNIEELNRENEILKKKLEKSEDQIRAINVTRTKEFSDEKLKLQKIIQNLNRKNVELKNNAEKINTEFNEEKFKHQENYAKMNRENVQLKNYIEKLKAENAVRITELEYQKNATSKKGENHEIVENLMADNDRLTIECVELKSQLKQEGIQIMDFKFRIEELEKTIENQASDSKNAFKMRIKCPNIRRIYEKYEKILISDMNLLYPKILSNMDKLVQIHPRSKEILKMQMEILEFDDGEKIEEYLRRINEDYWKIMRNPGISMKELGEEIETIPSDEFMEKYQKLIEENNLEP</sequence>
<gene>
    <name evidence="2" type="ORF">CAMP_LOCUS13028</name>
</gene>
<evidence type="ECO:0000313" key="2">
    <source>
        <dbReference type="EMBL" id="CAI5450391.1"/>
    </source>
</evidence>
<proteinExistence type="predicted"/>
<keyword evidence="1" id="KW-0175">Coiled coil</keyword>
<dbReference type="AlphaFoldDB" id="A0A9P1ITC5"/>
<comment type="caution">
    <text evidence="2">The sequence shown here is derived from an EMBL/GenBank/DDBJ whole genome shotgun (WGS) entry which is preliminary data.</text>
</comment>
<dbReference type="Proteomes" id="UP001152747">
    <property type="component" value="Unassembled WGS sequence"/>
</dbReference>